<evidence type="ECO:0000256" key="1">
    <source>
        <dbReference type="ARBA" id="ARBA00002265"/>
    </source>
</evidence>
<comment type="subcellular location">
    <subcellularLocation>
        <location evidence="2">Cell membrane</location>
        <topology evidence="2">Multi-pass membrane protein</topology>
    </subcellularLocation>
</comment>
<dbReference type="GO" id="GO:0055085">
    <property type="term" value="P:transmembrane transport"/>
    <property type="evidence" value="ECO:0007669"/>
    <property type="project" value="InterPro"/>
</dbReference>
<keyword evidence="7 9" id="KW-0472">Membrane</keyword>
<feature type="transmembrane region" description="Helical" evidence="9">
    <location>
        <begin position="275"/>
        <end position="293"/>
    </location>
</feature>
<dbReference type="AlphaFoldDB" id="A0A6S6U1B2"/>
<evidence type="ECO:0000256" key="7">
    <source>
        <dbReference type="ARBA" id="ARBA00023136"/>
    </source>
</evidence>
<dbReference type="GO" id="GO:0043190">
    <property type="term" value="C:ATP-binding cassette (ABC) transporter complex"/>
    <property type="evidence" value="ECO:0007669"/>
    <property type="project" value="InterPro"/>
</dbReference>
<evidence type="ECO:0000256" key="6">
    <source>
        <dbReference type="ARBA" id="ARBA00022989"/>
    </source>
</evidence>
<keyword evidence="6 9" id="KW-1133">Transmembrane helix</keyword>
<feature type="transmembrane region" description="Helical" evidence="9">
    <location>
        <begin position="100"/>
        <end position="123"/>
    </location>
</feature>
<gene>
    <name evidence="10" type="ORF">HELGO_WM8000</name>
</gene>
<keyword evidence="4" id="KW-1003">Cell membrane</keyword>
<feature type="transmembrane region" description="Helical" evidence="9">
    <location>
        <begin position="305"/>
        <end position="322"/>
    </location>
</feature>
<evidence type="ECO:0000256" key="9">
    <source>
        <dbReference type="SAM" id="Phobius"/>
    </source>
</evidence>
<accession>A0A6S6U1B2</accession>
<dbReference type="NCBIfam" id="TIGR04408">
    <property type="entry name" value="LptG_lptG"/>
    <property type="match status" value="1"/>
</dbReference>
<feature type="transmembrane region" description="Helical" evidence="9">
    <location>
        <begin position="12"/>
        <end position="33"/>
    </location>
</feature>
<feature type="transmembrane region" description="Helical" evidence="9">
    <location>
        <begin position="62"/>
        <end position="79"/>
    </location>
</feature>
<protein>
    <submittedName>
        <fullName evidence="10">LPS export ABC transporter permease LptG</fullName>
    </submittedName>
</protein>
<reference evidence="10" key="1">
    <citation type="submission" date="2020-01" db="EMBL/GenBank/DDBJ databases">
        <authorList>
            <person name="Meier V. D."/>
            <person name="Meier V D."/>
        </authorList>
    </citation>
    <scope>NUCLEOTIDE SEQUENCE</scope>
    <source>
        <strain evidence="10">HLG_WM_MAG_07</strain>
    </source>
</reference>
<dbReference type="EMBL" id="CACVAY010000127">
    <property type="protein sequence ID" value="CAA6825484.1"/>
    <property type="molecule type" value="Genomic_DNA"/>
</dbReference>
<comment type="function">
    <text evidence="1">Part of the ABC transporter complex LptBFG involved in the translocation of lipopolysaccharide (LPS) from the inner membrane to the outer membrane.</text>
</comment>
<dbReference type="GO" id="GO:0015920">
    <property type="term" value="P:lipopolysaccharide transport"/>
    <property type="evidence" value="ECO:0007669"/>
    <property type="project" value="TreeGrafter"/>
</dbReference>
<evidence type="ECO:0000256" key="4">
    <source>
        <dbReference type="ARBA" id="ARBA00022475"/>
    </source>
</evidence>
<comment type="similarity">
    <text evidence="3">Belongs to the LptF/LptG family.</text>
</comment>
<dbReference type="Pfam" id="PF03739">
    <property type="entry name" value="LptF_LptG"/>
    <property type="match status" value="1"/>
</dbReference>
<dbReference type="InterPro" id="IPR030923">
    <property type="entry name" value="LptG"/>
</dbReference>
<keyword evidence="5 9" id="KW-0812">Transmembrane</keyword>
<dbReference type="PANTHER" id="PTHR33529">
    <property type="entry name" value="SLR0882 PROTEIN-RELATED"/>
    <property type="match status" value="1"/>
</dbReference>
<evidence type="ECO:0000313" key="10">
    <source>
        <dbReference type="EMBL" id="CAA6825484.1"/>
    </source>
</evidence>
<name>A0A6S6U1B2_9GAMM</name>
<comment type="subunit">
    <text evidence="8">Component of the lipopolysaccharide transport and assembly complex. The LptBFG transporter is composed of two ATP-binding proteins (LptB) and two transmembrane proteins (LptF and LptG).</text>
</comment>
<evidence type="ECO:0000256" key="2">
    <source>
        <dbReference type="ARBA" id="ARBA00004651"/>
    </source>
</evidence>
<dbReference type="PANTHER" id="PTHR33529:SF2">
    <property type="entry name" value="LIPOPOLYSACCHARIDE EXPORT SYSTEM PERMEASE PROTEIN LPTG"/>
    <property type="match status" value="1"/>
</dbReference>
<dbReference type="InterPro" id="IPR005495">
    <property type="entry name" value="LptG/LptF_permease"/>
</dbReference>
<evidence type="ECO:0000256" key="5">
    <source>
        <dbReference type="ARBA" id="ARBA00022692"/>
    </source>
</evidence>
<sequence>MTLLDRYIWKNALAGIFIAWMALVTLDSFFGLINELGDVSGTSNYRAIDAILYTIYSLPQRFYEYFPSSILVGALLGLGRLSSNSEFTAMRAAGISIRKIVFSTLQLGVAVAFFTFVLGEWIVPVTDNYAQSFKAQQKAQNVTLSSDRSLWVKEGNEIIFIQKVIGNDQLSDVSIYRLGDGYKNLEDITTIASARFQKDVWELTDVTIRRFVDDFITIERIKSTISQNLINPELLDVAVAEPDQLSSKELKKLIRHQQDNGLSAKRFELAYWKHYSIPLSALVMLILALPFIFTSQRSANVGQQIFIGITVGIGFYLINRVLNELGSVFGFSPVMSAFLPVLLFFGISLLALRRVA</sequence>
<evidence type="ECO:0000256" key="3">
    <source>
        <dbReference type="ARBA" id="ARBA00007725"/>
    </source>
</evidence>
<feature type="transmembrane region" description="Helical" evidence="9">
    <location>
        <begin position="328"/>
        <end position="352"/>
    </location>
</feature>
<proteinExistence type="inferred from homology"/>
<organism evidence="10">
    <name type="scientific">uncultured Thiotrichaceae bacterium</name>
    <dbReference type="NCBI Taxonomy" id="298394"/>
    <lineage>
        <taxon>Bacteria</taxon>
        <taxon>Pseudomonadati</taxon>
        <taxon>Pseudomonadota</taxon>
        <taxon>Gammaproteobacteria</taxon>
        <taxon>Thiotrichales</taxon>
        <taxon>Thiotrichaceae</taxon>
        <taxon>environmental samples</taxon>
    </lineage>
</organism>
<evidence type="ECO:0000256" key="8">
    <source>
        <dbReference type="ARBA" id="ARBA00026081"/>
    </source>
</evidence>